<evidence type="ECO:0000313" key="3">
    <source>
        <dbReference type="EMBL" id="MFC4977143.1"/>
    </source>
</evidence>
<evidence type="ECO:0000256" key="2">
    <source>
        <dbReference type="SAM" id="Phobius"/>
    </source>
</evidence>
<evidence type="ECO:0000313" key="4">
    <source>
        <dbReference type="Proteomes" id="UP001595908"/>
    </source>
</evidence>
<dbReference type="GeneID" id="31232430"/>
<accession>A0ABV9V1M7</accession>
<comment type="caution">
    <text evidence="3">The sequence shown here is derived from an EMBL/GenBank/DDBJ whole genome shotgun (WGS) entry which is preliminary data.</text>
</comment>
<organism evidence="3 4">
    <name type="scientific">Streptomyces atroolivaceus</name>
    <dbReference type="NCBI Taxonomy" id="66869"/>
    <lineage>
        <taxon>Bacteria</taxon>
        <taxon>Bacillati</taxon>
        <taxon>Actinomycetota</taxon>
        <taxon>Actinomycetes</taxon>
        <taxon>Kitasatosporales</taxon>
        <taxon>Streptomycetaceae</taxon>
        <taxon>Streptomyces</taxon>
    </lineage>
</organism>
<feature type="compositionally biased region" description="Low complexity" evidence="1">
    <location>
        <begin position="34"/>
        <end position="79"/>
    </location>
</feature>
<reference evidence="4" key="1">
    <citation type="journal article" date="2019" name="Int. J. Syst. Evol. Microbiol.">
        <title>The Global Catalogue of Microorganisms (GCM) 10K type strain sequencing project: providing services to taxonomists for standard genome sequencing and annotation.</title>
        <authorList>
            <consortium name="The Broad Institute Genomics Platform"/>
            <consortium name="The Broad Institute Genome Sequencing Center for Infectious Disease"/>
            <person name="Wu L."/>
            <person name="Ma J."/>
        </authorList>
    </citation>
    <scope>NUCLEOTIDE SEQUENCE [LARGE SCALE GENOMIC DNA]</scope>
    <source>
        <strain evidence="4">ICMP 257</strain>
    </source>
</reference>
<sequence length="296" mass="31625">MSMPPHPPQGPYGPPPPQHDPYGQQPPPGPYGPQQPGYAHPPQQPGYGYPPQQPGYAYPPQQPQGAPGPWGQPGTQPGMPGWPPQQPRKRRTGLVVGIVLGALVLVAGIGFGAFELLSKGADATFPAATHKIVIEKTVLGGEFTLTQDLSDTEGKEIEDTFDPSVRDGKAALAQYGSEENGMLVLSGMYGRFSSPEVMRSKIMEGAAEADTATVVVQPEEFTPEGYDITMECQVVQTKEIGLTVNTPMCAWSDGNTAAMVGVLRTDDLYKDVKSIDLAKTAEETAEVRSEVRQPIS</sequence>
<feature type="transmembrane region" description="Helical" evidence="2">
    <location>
        <begin position="94"/>
        <end position="114"/>
    </location>
</feature>
<proteinExistence type="predicted"/>
<keyword evidence="4" id="KW-1185">Reference proteome</keyword>
<name>A0ABV9V1M7_STRAZ</name>
<feature type="compositionally biased region" description="Pro residues" evidence="1">
    <location>
        <begin position="1"/>
        <end position="33"/>
    </location>
</feature>
<keyword evidence="2" id="KW-1133">Transmembrane helix</keyword>
<feature type="region of interest" description="Disordered" evidence="1">
    <location>
        <begin position="1"/>
        <end position="88"/>
    </location>
</feature>
<keyword evidence="2" id="KW-0472">Membrane</keyword>
<dbReference type="Proteomes" id="UP001595908">
    <property type="component" value="Unassembled WGS sequence"/>
</dbReference>
<dbReference type="RefSeq" id="WP_033298327.1">
    <property type="nucleotide sequence ID" value="NZ_JBHSJE010000001.1"/>
</dbReference>
<gene>
    <name evidence="3" type="ORF">ACFPL4_02035</name>
</gene>
<evidence type="ECO:0000256" key="1">
    <source>
        <dbReference type="SAM" id="MobiDB-lite"/>
    </source>
</evidence>
<keyword evidence="2" id="KW-0812">Transmembrane</keyword>
<dbReference type="EMBL" id="JBHSJE010000001">
    <property type="protein sequence ID" value="MFC4977143.1"/>
    <property type="molecule type" value="Genomic_DNA"/>
</dbReference>
<protein>
    <submittedName>
        <fullName evidence="3">Uncharacterized protein</fullName>
    </submittedName>
</protein>